<sequence>MEKVHFIKENVQNKPRFINMGQPNVLDVVEQVSWFNDHVVAPRALDDEELRDRNIILKELKQAVCEEQDISFRDDVFDFIPSSITLGRKSSKIFEYLVEVQERILSLGVW</sequence>
<dbReference type="Proteomes" id="UP000231143">
    <property type="component" value="Unassembled WGS sequence"/>
</dbReference>
<protein>
    <submittedName>
        <fullName evidence="1">Uncharacterized protein</fullName>
    </submittedName>
</protein>
<gene>
    <name evidence="1" type="ORF">COW81_00785</name>
</gene>
<proteinExistence type="predicted"/>
<name>A0A2H0E0I4_9BACT</name>
<evidence type="ECO:0000313" key="1">
    <source>
        <dbReference type="EMBL" id="PIP87340.1"/>
    </source>
</evidence>
<organism evidence="1 2">
    <name type="scientific">Candidatus Campbellbacteria bacterium CG22_combo_CG10-13_8_21_14_all_36_13</name>
    <dbReference type="NCBI Taxonomy" id="1974529"/>
    <lineage>
        <taxon>Bacteria</taxon>
        <taxon>Candidatus Campbelliibacteriota</taxon>
    </lineage>
</organism>
<comment type="caution">
    <text evidence="1">The sequence shown here is derived from an EMBL/GenBank/DDBJ whole genome shotgun (WGS) entry which is preliminary data.</text>
</comment>
<reference evidence="1 2" key="1">
    <citation type="submission" date="2017-09" db="EMBL/GenBank/DDBJ databases">
        <title>Depth-based differentiation of microbial function through sediment-hosted aquifers and enrichment of novel symbionts in the deep terrestrial subsurface.</title>
        <authorList>
            <person name="Probst A.J."/>
            <person name="Ladd B."/>
            <person name="Jarett J.K."/>
            <person name="Geller-Mcgrath D.E."/>
            <person name="Sieber C.M."/>
            <person name="Emerson J.B."/>
            <person name="Anantharaman K."/>
            <person name="Thomas B.C."/>
            <person name="Malmstrom R."/>
            <person name="Stieglmeier M."/>
            <person name="Klingl A."/>
            <person name="Woyke T."/>
            <person name="Ryan C.M."/>
            <person name="Banfield J.F."/>
        </authorList>
    </citation>
    <scope>NUCLEOTIDE SEQUENCE [LARGE SCALE GENOMIC DNA]</scope>
    <source>
        <strain evidence="1">CG22_combo_CG10-13_8_21_14_all_36_13</strain>
    </source>
</reference>
<accession>A0A2H0E0I4</accession>
<dbReference type="EMBL" id="PCTT01000010">
    <property type="protein sequence ID" value="PIP87340.1"/>
    <property type="molecule type" value="Genomic_DNA"/>
</dbReference>
<dbReference type="AlphaFoldDB" id="A0A2H0E0I4"/>
<evidence type="ECO:0000313" key="2">
    <source>
        <dbReference type="Proteomes" id="UP000231143"/>
    </source>
</evidence>